<dbReference type="Proteomes" id="UP001612915">
    <property type="component" value="Unassembled WGS sequence"/>
</dbReference>
<protein>
    <submittedName>
        <fullName evidence="3">Acyl-CoA thioesterase</fullName>
        <ecNumber evidence="3">3.1.2.-</ecNumber>
    </submittedName>
</protein>
<name>A0ABW8AU44_9ACTN</name>
<comment type="caution">
    <text evidence="3">The sequence shown here is derived from an EMBL/GenBank/DDBJ whole genome shotgun (WGS) entry which is preliminary data.</text>
</comment>
<dbReference type="EMBL" id="JBITLV010000007">
    <property type="protein sequence ID" value="MFI7589508.1"/>
    <property type="molecule type" value="Genomic_DNA"/>
</dbReference>
<dbReference type="EC" id="3.1.2.-" evidence="3"/>
<keyword evidence="4" id="KW-1185">Reference proteome</keyword>
<dbReference type="PANTHER" id="PTHR31793:SF27">
    <property type="entry name" value="NOVEL THIOESTERASE SUPERFAMILY DOMAIN AND SAPOSIN A-TYPE DOMAIN CONTAINING PROTEIN (0610012H03RIK)"/>
    <property type="match status" value="1"/>
</dbReference>
<evidence type="ECO:0000256" key="2">
    <source>
        <dbReference type="ARBA" id="ARBA00022801"/>
    </source>
</evidence>
<proteinExistence type="inferred from homology"/>
<dbReference type="PANTHER" id="PTHR31793">
    <property type="entry name" value="4-HYDROXYBENZOYL-COA THIOESTERASE FAMILY MEMBER"/>
    <property type="match status" value="1"/>
</dbReference>
<gene>
    <name evidence="3" type="ORF">ACIB24_20780</name>
</gene>
<organism evidence="3 4">
    <name type="scientific">Spongisporangium articulatum</name>
    <dbReference type="NCBI Taxonomy" id="3362603"/>
    <lineage>
        <taxon>Bacteria</taxon>
        <taxon>Bacillati</taxon>
        <taxon>Actinomycetota</taxon>
        <taxon>Actinomycetes</taxon>
        <taxon>Kineosporiales</taxon>
        <taxon>Kineosporiaceae</taxon>
        <taxon>Spongisporangium</taxon>
    </lineage>
</organism>
<dbReference type="GO" id="GO:0016787">
    <property type="term" value="F:hydrolase activity"/>
    <property type="evidence" value="ECO:0007669"/>
    <property type="project" value="UniProtKB-KW"/>
</dbReference>
<comment type="similarity">
    <text evidence="1">Belongs to the 4-hydroxybenzoyl-CoA thioesterase family.</text>
</comment>
<dbReference type="Gene3D" id="3.10.129.10">
    <property type="entry name" value="Hotdog Thioesterase"/>
    <property type="match status" value="1"/>
</dbReference>
<dbReference type="InterPro" id="IPR050563">
    <property type="entry name" value="4-hydroxybenzoyl-CoA_TE"/>
</dbReference>
<accession>A0ABW8AU44</accession>
<dbReference type="SUPFAM" id="SSF54637">
    <property type="entry name" value="Thioesterase/thiol ester dehydrase-isomerase"/>
    <property type="match status" value="1"/>
</dbReference>
<dbReference type="CDD" id="cd00586">
    <property type="entry name" value="4HBT"/>
    <property type="match status" value="1"/>
</dbReference>
<dbReference type="InterPro" id="IPR029069">
    <property type="entry name" value="HotDog_dom_sf"/>
</dbReference>
<dbReference type="Pfam" id="PF13279">
    <property type="entry name" value="4HBT_2"/>
    <property type="match status" value="1"/>
</dbReference>
<keyword evidence="2 3" id="KW-0378">Hydrolase</keyword>
<reference evidence="3 4" key="1">
    <citation type="submission" date="2024-10" db="EMBL/GenBank/DDBJ databases">
        <title>The Natural Products Discovery Center: Release of the First 8490 Sequenced Strains for Exploring Actinobacteria Biosynthetic Diversity.</title>
        <authorList>
            <person name="Kalkreuter E."/>
            <person name="Kautsar S.A."/>
            <person name="Yang D."/>
            <person name="Bader C.D."/>
            <person name="Teijaro C.N."/>
            <person name="Fluegel L."/>
            <person name="Davis C.M."/>
            <person name="Simpson J.R."/>
            <person name="Lauterbach L."/>
            <person name="Steele A.D."/>
            <person name="Gui C."/>
            <person name="Meng S."/>
            <person name="Li G."/>
            <person name="Viehrig K."/>
            <person name="Ye F."/>
            <person name="Su P."/>
            <person name="Kiefer A.F."/>
            <person name="Nichols A."/>
            <person name="Cepeda A.J."/>
            <person name="Yan W."/>
            <person name="Fan B."/>
            <person name="Jiang Y."/>
            <person name="Adhikari A."/>
            <person name="Zheng C.-J."/>
            <person name="Schuster L."/>
            <person name="Cowan T.M."/>
            <person name="Smanski M.J."/>
            <person name="Chevrette M.G."/>
            <person name="De Carvalho L.P.S."/>
            <person name="Shen B."/>
        </authorList>
    </citation>
    <scope>NUCLEOTIDE SEQUENCE [LARGE SCALE GENOMIC DNA]</scope>
    <source>
        <strain evidence="3 4">NPDC049639</strain>
    </source>
</reference>
<sequence>MTDWFEYAQPVRYFEIDGQGVVFNAWYLAYMDEAINAYLGHRGVDYATLVASGYDLQLVHTELDWTTSLRYGDVGAVAVRTEALGTTSLTIGFEIRRGEGGPAVCTARSVYVCISVGGGKVPLPDLLRTNLS</sequence>
<evidence type="ECO:0000313" key="4">
    <source>
        <dbReference type="Proteomes" id="UP001612915"/>
    </source>
</evidence>
<evidence type="ECO:0000313" key="3">
    <source>
        <dbReference type="EMBL" id="MFI7589508.1"/>
    </source>
</evidence>
<evidence type="ECO:0000256" key="1">
    <source>
        <dbReference type="ARBA" id="ARBA00005953"/>
    </source>
</evidence>
<dbReference type="RefSeq" id="WP_398284093.1">
    <property type="nucleotide sequence ID" value="NZ_JBITLV010000007.1"/>
</dbReference>